<dbReference type="InterPro" id="IPR022488">
    <property type="entry name" value="PPK2-related"/>
</dbReference>
<protein>
    <submittedName>
        <fullName evidence="5">Polyphosphate kinase</fullName>
    </submittedName>
</protein>
<dbReference type="GO" id="GO:0008976">
    <property type="term" value="F:polyphosphate kinase activity"/>
    <property type="evidence" value="ECO:0007669"/>
    <property type="project" value="InterPro"/>
</dbReference>
<dbReference type="Pfam" id="PF03976">
    <property type="entry name" value="PPK2"/>
    <property type="match status" value="1"/>
</dbReference>
<evidence type="ECO:0000256" key="3">
    <source>
        <dbReference type="ARBA" id="ARBA00022777"/>
    </source>
</evidence>
<dbReference type="PIRSF" id="PIRSF028756">
    <property type="entry name" value="PPK2_prd"/>
    <property type="match status" value="1"/>
</dbReference>
<evidence type="ECO:0000313" key="5">
    <source>
        <dbReference type="EMBL" id="RVT94001.1"/>
    </source>
</evidence>
<dbReference type="PANTHER" id="PTHR34383">
    <property type="entry name" value="POLYPHOSPHATE:AMP PHOSPHOTRANSFERASE-RELATED"/>
    <property type="match status" value="1"/>
</dbReference>
<keyword evidence="3 5" id="KW-0418">Kinase</keyword>
<organism evidence="5 6">
    <name type="scientific">Sphingomonas crocodyli</name>
    <dbReference type="NCBI Taxonomy" id="1979270"/>
    <lineage>
        <taxon>Bacteria</taxon>
        <taxon>Pseudomonadati</taxon>
        <taxon>Pseudomonadota</taxon>
        <taxon>Alphaproteobacteria</taxon>
        <taxon>Sphingomonadales</taxon>
        <taxon>Sphingomonadaceae</taxon>
        <taxon>Sphingomonas</taxon>
    </lineage>
</organism>
<dbReference type="OrthoDB" id="9775224at2"/>
<dbReference type="RefSeq" id="WP_127743172.1">
    <property type="nucleotide sequence ID" value="NZ_SACN01000001.1"/>
</dbReference>
<dbReference type="SUPFAM" id="SSF52540">
    <property type="entry name" value="P-loop containing nucleoside triphosphate hydrolases"/>
    <property type="match status" value="1"/>
</dbReference>
<dbReference type="PANTHER" id="PTHR34383:SF3">
    <property type="entry name" value="POLYPHOSPHATE:AMP PHOSPHOTRANSFERASE"/>
    <property type="match status" value="1"/>
</dbReference>
<sequence>MAKARSLDLSDYEEGAPFDGDYDAELKKLQDRLAKLGVAHKLAQRKTMIVFEGWDAAGKGGAIQRLTAPWDPRHYEVWPIAAPSFEEKQRHFLWRFWKALPAPGEIAVFDRSWYGRVLVEWVEGYIDANLRRRGFDEINEFEAQQRADGVLTIKIFVHVRADVQDERLRERLENRWKRWKINRDDFRNRARRDDYLAAMRDMFAETNTRWAPWHIVDGNDKKAARLTVLRIVAEHLERTVPSEPPPMDEDFLRYARAQLNSEKKPEAD</sequence>
<gene>
    <name evidence="5" type="ORF">EOD43_09130</name>
</gene>
<dbReference type="Proteomes" id="UP000282971">
    <property type="component" value="Unassembled WGS sequence"/>
</dbReference>
<dbReference type="InterPro" id="IPR027417">
    <property type="entry name" value="P-loop_NTPase"/>
</dbReference>
<comment type="caution">
    <text evidence="5">The sequence shown here is derived from an EMBL/GenBank/DDBJ whole genome shotgun (WGS) entry which is preliminary data.</text>
</comment>
<dbReference type="EMBL" id="SACN01000001">
    <property type="protein sequence ID" value="RVT94001.1"/>
    <property type="molecule type" value="Genomic_DNA"/>
</dbReference>
<keyword evidence="6" id="KW-1185">Reference proteome</keyword>
<reference evidence="5 6" key="1">
    <citation type="submission" date="2019-01" db="EMBL/GenBank/DDBJ databases">
        <authorList>
            <person name="Chen W.-M."/>
        </authorList>
    </citation>
    <scope>NUCLEOTIDE SEQUENCE [LARGE SCALE GENOMIC DNA]</scope>
    <source>
        <strain evidence="5 6">CCP-7</strain>
    </source>
</reference>
<keyword evidence="2" id="KW-0808">Transferase</keyword>
<dbReference type="InterPro" id="IPR016898">
    <property type="entry name" value="Polyphosphate_phosphotransfera"/>
</dbReference>
<evidence type="ECO:0000256" key="1">
    <source>
        <dbReference type="ARBA" id="ARBA00009924"/>
    </source>
</evidence>
<dbReference type="AlphaFoldDB" id="A0A437M8G1"/>
<accession>A0A437M8G1</accession>
<proteinExistence type="inferred from homology"/>
<comment type="similarity">
    <text evidence="1">Belongs to the polyphosphate kinase 2 (PPK2) family. Class I subfamily.</text>
</comment>
<evidence type="ECO:0000259" key="4">
    <source>
        <dbReference type="Pfam" id="PF03976"/>
    </source>
</evidence>
<dbReference type="Gene3D" id="3.40.50.300">
    <property type="entry name" value="P-loop containing nucleotide triphosphate hydrolases"/>
    <property type="match status" value="1"/>
</dbReference>
<evidence type="ECO:0000313" key="6">
    <source>
        <dbReference type="Proteomes" id="UP000282971"/>
    </source>
</evidence>
<feature type="domain" description="Polyphosphate kinase-2-related" evidence="4">
    <location>
        <begin position="21"/>
        <end position="239"/>
    </location>
</feature>
<evidence type="ECO:0000256" key="2">
    <source>
        <dbReference type="ARBA" id="ARBA00022679"/>
    </source>
</evidence>
<name>A0A437M8G1_9SPHN</name>